<accession>U4TCE8</accession>
<comment type="caution">
    <text evidence="1">The sequence shown here is derived from an EMBL/GenBank/DDBJ whole genome shotgun (WGS) entry which is preliminary data.</text>
</comment>
<reference evidence="1 2" key="1">
    <citation type="journal article" date="2013" name="Genome Announc.">
        <title>Draft Genome Sequence of Psychrobacter aquaticus Strain CMS 56T, Isolated from a Cyanobacterial Mat Sample Collected from Water Bodies in the McMurdo Dry Valley Region of Antarctica.</title>
        <authorList>
            <person name="Reddy G.S."/>
            <person name="Ara S."/>
            <person name="Singh A."/>
            <person name="Kumar Pinnaka A."/>
            <person name="Shivaji S."/>
        </authorList>
    </citation>
    <scope>NUCLEOTIDE SEQUENCE [LARGE SCALE GENOMIC DNA]</scope>
    <source>
        <strain evidence="1 2">CMS 56</strain>
    </source>
</reference>
<dbReference type="AlphaFoldDB" id="U4TCE8"/>
<dbReference type="PATRIC" id="fig|1354303.4.peg.803"/>
<dbReference type="STRING" id="1354303.M917_0816"/>
<dbReference type="RefSeq" id="WP_021813469.1">
    <property type="nucleotide sequence ID" value="NZ_AUSW01000015.1"/>
</dbReference>
<dbReference type="OrthoDB" id="6661618at2"/>
<dbReference type="Proteomes" id="UP000016761">
    <property type="component" value="Unassembled WGS sequence"/>
</dbReference>
<dbReference type="EMBL" id="AUSW01000015">
    <property type="protein sequence ID" value="ERL56138.1"/>
    <property type="molecule type" value="Genomic_DNA"/>
</dbReference>
<sequence length="233" mass="25554">MAISSCLKMQLNNDPININKFTDSGFQFAIDAVAGSKIDDLKAFSHLSLFFNGFTEWYYVTPPLFPPEFDVFIGTIIESDKLLGHPDTSLSLACFTEQTLKDEIANKVPTVGGLNVMPLTEWFDLIQNTDIADLNTVISANAPNADTDISIITQPSTLKIMRCTQAEIDGLYEPDFPPYVDAFDIVKSCLANNIAVLNSKGLAPAVYHSDGDYIEFTAAACAMQITQPLDLPR</sequence>
<protein>
    <submittedName>
        <fullName evidence="1">Uncharacterized protein</fullName>
    </submittedName>
</protein>
<name>U4TCE8_9GAMM</name>
<organism evidence="1 2">
    <name type="scientific">Psychrobacter aquaticus CMS 56</name>
    <dbReference type="NCBI Taxonomy" id="1354303"/>
    <lineage>
        <taxon>Bacteria</taxon>
        <taxon>Pseudomonadati</taxon>
        <taxon>Pseudomonadota</taxon>
        <taxon>Gammaproteobacteria</taxon>
        <taxon>Moraxellales</taxon>
        <taxon>Moraxellaceae</taxon>
        <taxon>Psychrobacter</taxon>
    </lineage>
</organism>
<proteinExistence type="predicted"/>
<evidence type="ECO:0000313" key="1">
    <source>
        <dbReference type="EMBL" id="ERL56138.1"/>
    </source>
</evidence>
<evidence type="ECO:0000313" key="2">
    <source>
        <dbReference type="Proteomes" id="UP000016761"/>
    </source>
</evidence>
<gene>
    <name evidence="1" type="ORF">M917_0816</name>
</gene>
<keyword evidence="2" id="KW-1185">Reference proteome</keyword>